<reference evidence="7 8" key="1">
    <citation type="submission" date="2017-11" db="EMBL/GenBank/DDBJ databases">
        <title>Comparitive Functional Genomics of Dry Heat Resistant strains isolated from the Viking Spacecraft.</title>
        <authorList>
            <person name="Seuylemezian A."/>
            <person name="Cooper K."/>
            <person name="Vaishampayan P."/>
        </authorList>
    </citation>
    <scope>NUCLEOTIDE SEQUENCE [LARGE SCALE GENOMIC DNA]</scope>
    <source>
        <strain evidence="7 8">V32-6</strain>
    </source>
</reference>
<comment type="caution">
    <text evidence="7">The sequence shown here is derived from an EMBL/GenBank/DDBJ whole genome shotgun (WGS) entry which is preliminary data.</text>
</comment>
<evidence type="ECO:0000256" key="4">
    <source>
        <dbReference type="ARBA" id="ARBA00023235"/>
    </source>
</evidence>
<dbReference type="GO" id="GO:0004494">
    <property type="term" value="F:methylmalonyl-CoA mutase activity"/>
    <property type="evidence" value="ECO:0007669"/>
    <property type="project" value="UniProtKB-EC"/>
</dbReference>
<dbReference type="GO" id="GO:0046872">
    <property type="term" value="F:metal ion binding"/>
    <property type="evidence" value="ECO:0007669"/>
    <property type="project" value="InterPro"/>
</dbReference>
<dbReference type="EMBL" id="PGVE01000090">
    <property type="protein sequence ID" value="PLS01680.1"/>
    <property type="molecule type" value="Genomic_DNA"/>
</dbReference>
<dbReference type="PANTHER" id="PTHR48101">
    <property type="entry name" value="METHYLMALONYL-COA MUTASE, MITOCHONDRIAL-RELATED"/>
    <property type="match status" value="1"/>
</dbReference>
<feature type="domain" description="Methylmalonyl-CoA mutase alpha/beta chain catalytic" evidence="6">
    <location>
        <begin position="146"/>
        <end position="482"/>
    </location>
</feature>
<sequence>MKKLKEQSFSSKTINDWKATAETSLKQKKIESLNCHTYENIVLKPLYTREDEQIVPDYSGGSDYRRGIYPLGYITNKWEVAQQVSYRTSDELKKKLHEMLEKGQTTVAFEVSEELFETNDSFLGVLGEFYHVYPLAINSYGWQTKVLSMLSKLTEDENKKEKITGYIASDPIALFAEEGAVSKEFIEEWKRTIIQAGKEFPSLSTILIDTIPYHNGGANAVQELGIAIAEGVFYLDSLQEDKMELNQILKNMVFQFSIGSNFFMEIAKLRAARVLWNRITELYGAKDESRAMIISAVTSNFTKSIQDPYVNLLRAGNEAFAAVIGGVQYLHVTPFNSLTGSTPLSERIARNMQLLLKQEALLDKVIDPAGGSWYVEKLTNELAEKAWEYFQQMEAGGGILNVLKSNWLQEDIKAVFDQKILDIQTRKQSMIGTNVYADVNENNLSPIKMNRTNFFKDGTYSLTEMEVISERRLSEPFENLRRRAKRLEEKTGTIPSVGMICLGEMKEHKPRTDFMKGFFAAGGLKAVESNPIISLEKAKQFILETSTSYFCFCGTNEQYELTGQTILTALKSEFPEHIFYLAGLPETGTQFEWEKEGIKQFIHVKSNCYKTLNMILTDMEVNTVEEKKA</sequence>
<keyword evidence="4" id="KW-0413">Isomerase</keyword>
<dbReference type="InterPro" id="IPR016176">
    <property type="entry name" value="Cbl-dep_enz_cat"/>
</dbReference>
<evidence type="ECO:0000259" key="6">
    <source>
        <dbReference type="Pfam" id="PF01642"/>
    </source>
</evidence>
<accession>A0A2N5H860</accession>
<dbReference type="InterPro" id="IPR006099">
    <property type="entry name" value="MeMalonylCoA_mutase_a/b_cat"/>
</dbReference>
<evidence type="ECO:0000313" key="8">
    <source>
        <dbReference type="Proteomes" id="UP000234950"/>
    </source>
</evidence>
<evidence type="ECO:0000313" key="7">
    <source>
        <dbReference type="EMBL" id="PLS01680.1"/>
    </source>
</evidence>
<dbReference type="RefSeq" id="WP_101651062.1">
    <property type="nucleotide sequence ID" value="NZ_PGVE01000090.1"/>
</dbReference>
<protein>
    <submittedName>
        <fullName evidence="7">Methylmalonyl-CoA mutase</fullName>
    </submittedName>
</protein>
<keyword evidence="8" id="KW-1185">Reference proteome</keyword>
<dbReference type="Proteomes" id="UP000234950">
    <property type="component" value="Unassembled WGS sequence"/>
</dbReference>
<comment type="similarity">
    <text evidence="2">Belongs to the methylmalonyl-CoA mutase family.</text>
</comment>
<dbReference type="GO" id="GO:0019678">
    <property type="term" value="P:propionate metabolic process, methylmalonyl pathway"/>
    <property type="evidence" value="ECO:0007669"/>
    <property type="project" value="TreeGrafter"/>
</dbReference>
<feature type="domain" description="Methylmalonyl-CoA mutase alpha/beta chain catalytic" evidence="6">
    <location>
        <begin position="37"/>
        <end position="108"/>
    </location>
</feature>
<proteinExistence type="inferred from homology"/>
<evidence type="ECO:0000256" key="3">
    <source>
        <dbReference type="ARBA" id="ARBA00022628"/>
    </source>
</evidence>
<evidence type="ECO:0000256" key="2">
    <source>
        <dbReference type="ARBA" id="ARBA00008465"/>
    </source>
</evidence>
<dbReference type="Pfam" id="PF01642">
    <property type="entry name" value="MM_CoA_mutase"/>
    <property type="match status" value="2"/>
</dbReference>
<evidence type="ECO:0000256" key="5">
    <source>
        <dbReference type="ARBA" id="ARBA00023285"/>
    </source>
</evidence>
<comment type="cofactor">
    <cofactor evidence="1">
        <name>adenosylcob(III)alamin</name>
        <dbReference type="ChEBI" id="CHEBI:18408"/>
    </cofactor>
</comment>
<keyword evidence="5" id="KW-0170">Cobalt</keyword>
<name>A0A2N5H860_9BACI</name>
<dbReference type="GO" id="GO:0005737">
    <property type="term" value="C:cytoplasm"/>
    <property type="evidence" value="ECO:0007669"/>
    <property type="project" value="TreeGrafter"/>
</dbReference>
<dbReference type="OrthoDB" id="9762378at2"/>
<dbReference type="AlphaFoldDB" id="A0A2N5H860"/>
<organism evidence="7 8">
    <name type="scientific">Neobacillus cucumis</name>
    <dbReference type="NCBI Taxonomy" id="1740721"/>
    <lineage>
        <taxon>Bacteria</taxon>
        <taxon>Bacillati</taxon>
        <taxon>Bacillota</taxon>
        <taxon>Bacilli</taxon>
        <taxon>Bacillales</taxon>
        <taxon>Bacillaceae</taxon>
        <taxon>Neobacillus</taxon>
    </lineage>
</organism>
<dbReference type="Gene3D" id="3.20.20.240">
    <property type="entry name" value="Methylmalonyl-CoA mutase"/>
    <property type="match status" value="1"/>
</dbReference>
<dbReference type="Gene3D" id="3.40.50.280">
    <property type="entry name" value="Cobalamin-binding domain"/>
    <property type="match status" value="1"/>
</dbReference>
<keyword evidence="3" id="KW-0846">Cobalamin</keyword>
<evidence type="ECO:0000256" key="1">
    <source>
        <dbReference type="ARBA" id="ARBA00001922"/>
    </source>
</evidence>
<dbReference type="SUPFAM" id="SSF51703">
    <property type="entry name" value="Cobalamin (vitamin B12)-dependent enzymes"/>
    <property type="match status" value="1"/>
</dbReference>
<gene>
    <name evidence="7" type="ORF">CVD27_23780</name>
</gene>
<dbReference type="GO" id="GO:0031419">
    <property type="term" value="F:cobalamin binding"/>
    <property type="evidence" value="ECO:0007669"/>
    <property type="project" value="UniProtKB-KW"/>
</dbReference>
<dbReference type="InterPro" id="IPR036724">
    <property type="entry name" value="Cobalamin-bd_sf"/>
</dbReference>
<dbReference type="SUPFAM" id="SSF52242">
    <property type="entry name" value="Cobalamin (vitamin B12)-binding domain"/>
    <property type="match status" value="1"/>
</dbReference>